<reference evidence="9 10" key="1">
    <citation type="submission" date="2024-09" db="EMBL/GenBank/DDBJ databases">
        <authorList>
            <person name="Sun Q."/>
            <person name="Mori K."/>
        </authorList>
    </citation>
    <scope>NUCLEOTIDE SEQUENCE [LARGE SCALE GENOMIC DNA]</scope>
    <source>
        <strain evidence="9 10">CCM 7415</strain>
    </source>
</reference>
<accession>A0ABV6G0A2</accession>
<protein>
    <submittedName>
        <fullName evidence="9">TauD/TfdA family dioxygenase</fullName>
    </submittedName>
</protein>
<comment type="caution">
    <text evidence="9">The sequence shown here is derived from an EMBL/GenBank/DDBJ whole genome shotgun (WGS) entry which is preliminary data.</text>
</comment>
<evidence type="ECO:0000256" key="3">
    <source>
        <dbReference type="ARBA" id="ARBA00022723"/>
    </source>
</evidence>
<dbReference type="SUPFAM" id="SSF51197">
    <property type="entry name" value="Clavaminate synthase-like"/>
    <property type="match status" value="1"/>
</dbReference>
<evidence type="ECO:0000256" key="5">
    <source>
        <dbReference type="ARBA" id="ARBA00023002"/>
    </source>
</evidence>
<keyword evidence="3" id="KW-0479">Metal-binding</keyword>
<comment type="cofactor">
    <cofactor evidence="1">
        <name>Fe(2+)</name>
        <dbReference type="ChEBI" id="CHEBI:29033"/>
    </cofactor>
</comment>
<evidence type="ECO:0000256" key="6">
    <source>
        <dbReference type="ARBA" id="ARBA00023004"/>
    </source>
</evidence>
<keyword evidence="10" id="KW-1185">Reference proteome</keyword>
<dbReference type="PANTHER" id="PTHR10696">
    <property type="entry name" value="GAMMA-BUTYROBETAINE HYDROXYLASE-RELATED"/>
    <property type="match status" value="1"/>
</dbReference>
<dbReference type="CDD" id="cd00250">
    <property type="entry name" value="CAS_like"/>
    <property type="match status" value="1"/>
</dbReference>
<keyword evidence="6" id="KW-0408">Iron</keyword>
<evidence type="ECO:0000259" key="8">
    <source>
        <dbReference type="Pfam" id="PF06155"/>
    </source>
</evidence>
<feature type="domain" description="TauD/TfdA-like" evidence="7">
    <location>
        <begin position="124"/>
        <end position="353"/>
    </location>
</feature>
<feature type="domain" description="Gamma-butyrobetaine hydroxylase-like N-terminal" evidence="8">
    <location>
        <begin position="27"/>
        <end position="87"/>
    </location>
</feature>
<evidence type="ECO:0000256" key="4">
    <source>
        <dbReference type="ARBA" id="ARBA00022964"/>
    </source>
</evidence>
<name>A0ABV6G0A2_9GAMM</name>
<dbReference type="InterPro" id="IPR038492">
    <property type="entry name" value="GBBH-like_N_sf"/>
</dbReference>
<dbReference type="GO" id="GO:0051213">
    <property type="term" value="F:dioxygenase activity"/>
    <property type="evidence" value="ECO:0007669"/>
    <property type="project" value="UniProtKB-KW"/>
</dbReference>
<evidence type="ECO:0000256" key="2">
    <source>
        <dbReference type="ARBA" id="ARBA00008654"/>
    </source>
</evidence>
<dbReference type="InterPro" id="IPR010376">
    <property type="entry name" value="GBBH-like_N"/>
</dbReference>
<evidence type="ECO:0000313" key="9">
    <source>
        <dbReference type="EMBL" id="MFC0266841.1"/>
    </source>
</evidence>
<dbReference type="Gene3D" id="3.30.2020.30">
    <property type="match status" value="1"/>
</dbReference>
<organism evidence="9 10">
    <name type="scientific">Kushneria aurantia</name>
    <dbReference type="NCBI Taxonomy" id="504092"/>
    <lineage>
        <taxon>Bacteria</taxon>
        <taxon>Pseudomonadati</taxon>
        <taxon>Pseudomonadota</taxon>
        <taxon>Gammaproteobacteria</taxon>
        <taxon>Oceanospirillales</taxon>
        <taxon>Halomonadaceae</taxon>
        <taxon>Kushneria</taxon>
    </lineage>
</organism>
<dbReference type="Gene3D" id="3.60.130.10">
    <property type="entry name" value="Clavaminate synthase-like"/>
    <property type="match status" value="1"/>
</dbReference>
<sequence length="381" mass="43208">MDTARTTAVQIASLDDGRRLQLGEGKRQQIFSALWLRENAPDSETLDPTTGQRLIEAAELPLDLRIERLSINNRTLQLAFSDRHTTEMPIADLLATPRAAHREQQRWSGDLQPPAATAFDAAVDDDRSLSTLLEQLSVYGFARVSGVPVEEDGMQPLLDRIGPIRRTNWGGIADVKSTANAYDLTMTRRGLEPHTDNPYREPIPGYIWLHCLRNAAAGGDSTLVDGFRAAELLRERYPEAYRCLTRTPVRFRYRDASSWLENEGFLIEENAHGQVWRVRYNNRTEHLPALEPEVLERYYAARQRFHALITSTELTLHLRLEPGELLIMDNYRLLHGRTAFILEGGERHLRQGYVDRDTTLSRYHLLKQAQSTAAAVTGAIS</sequence>
<dbReference type="InterPro" id="IPR042098">
    <property type="entry name" value="TauD-like_sf"/>
</dbReference>
<keyword evidence="4 9" id="KW-0223">Dioxygenase</keyword>
<dbReference type="Proteomes" id="UP001589814">
    <property type="component" value="Unassembled WGS sequence"/>
</dbReference>
<dbReference type="InterPro" id="IPR003819">
    <property type="entry name" value="TauD/TfdA-like"/>
</dbReference>
<dbReference type="Pfam" id="PF02668">
    <property type="entry name" value="TauD"/>
    <property type="match status" value="1"/>
</dbReference>
<comment type="similarity">
    <text evidence="2">Belongs to the gamma-BBH/TMLD family.</text>
</comment>
<dbReference type="EMBL" id="JBHLVX010000009">
    <property type="protein sequence ID" value="MFC0266841.1"/>
    <property type="molecule type" value="Genomic_DNA"/>
</dbReference>
<dbReference type="PANTHER" id="PTHR10696:SF25">
    <property type="entry name" value="OXIDOREDUCTASE AIM17-RELATED"/>
    <property type="match status" value="1"/>
</dbReference>
<evidence type="ECO:0000313" key="10">
    <source>
        <dbReference type="Proteomes" id="UP001589814"/>
    </source>
</evidence>
<dbReference type="InterPro" id="IPR050411">
    <property type="entry name" value="AlphaKG_dependent_hydroxylases"/>
</dbReference>
<dbReference type="RefSeq" id="WP_019951962.1">
    <property type="nucleotide sequence ID" value="NZ_JBHLVX010000009.1"/>
</dbReference>
<evidence type="ECO:0000256" key="1">
    <source>
        <dbReference type="ARBA" id="ARBA00001954"/>
    </source>
</evidence>
<evidence type="ECO:0000259" key="7">
    <source>
        <dbReference type="Pfam" id="PF02668"/>
    </source>
</evidence>
<dbReference type="Pfam" id="PF06155">
    <property type="entry name" value="GBBH-like_N"/>
    <property type="match status" value="1"/>
</dbReference>
<proteinExistence type="inferred from homology"/>
<keyword evidence="5" id="KW-0560">Oxidoreductase</keyword>
<gene>
    <name evidence="9" type="ORF">ACFFHW_02325</name>
</gene>